<dbReference type="EMBL" id="MFEO01000024">
    <property type="protein sequence ID" value="OGE89258.1"/>
    <property type="molecule type" value="Genomic_DNA"/>
</dbReference>
<evidence type="ECO:0000313" key="4">
    <source>
        <dbReference type="Proteomes" id="UP000178377"/>
    </source>
</evidence>
<evidence type="ECO:0000259" key="2">
    <source>
        <dbReference type="PROSITE" id="PS50164"/>
    </source>
</evidence>
<sequence length="83" mass="10106">MWYIYVIQSIKNGTYYTGSTNNLERRLHEHNNSYKKNSFSYKNRPYQLVHFEKFDSRPEAIAREKYLKTGKGREEIQRLLKTK</sequence>
<feature type="domain" description="GIY-YIG" evidence="2">
    <location>
        <begin position="1"/>
        <end position="77"/>
    </location>
</feature>
<dbReference type="InterPro" id="IPR035901">
    <property type="entry name" value="GIY-YIG_endonuc_sf"/>
</dbReference>
<dbReference type="STRING" id="1817828.A2722_01285"/>
<name>A0A1F5PH68_9BACT</name>
<dbReference type="PROSITE" id="PS50164">
    <property type="entry name" value="GIY_YIG"/>
    <property type="match status" value="1"/>
</dbReference>
<dbReference type="AlphaFoldDB" id="A0A1F5PH68"/>
<dbReference type="InterPro" id="IPR000305">
    <property type="entry name" value="GIY-YIG_endonuc"/>
</dbReference>
<comment type="similarity">
    <text evidence="1">Belongs to the UPF0213 family.</text>
</comment>
<accession>A0A1F5PH68</accession>
<protein>
    <recommendedName>
        <fullName evidence="2">GIY-YIG domain-containing protein</fullName>
    </recommendedName>
</protein>
<dbReference type="Gene3D" id="3.40.1440.10">
    <property type="entry name" value="GIY-YIG endonuclease"/>
    <property type="match status" value="1"/>
</dbReference>
<dbReference type="Proteomes" id="UP000178377">
    <property type="component" value="Unassembled WGS sequence"/>
</dbReference>
<organism evidence="3 4">
    <name type="scientific">Candidatus Doudnabacteria bacterium RIFCSPHIGHO2_01_FULL_50_11</name>
    <dbReference type="NCBI Taxonomy" id="1817828"/>
    <lineage>
        <taxon>Bacteria</taxon>
        <taxon>Candidatus Doudnaibacteriota</taxon>
    </lineage>
</organism>
<dbReference type="PANTHER" id="PTHR34477">
    <property type="entry name" value="UPF0213 PROTEIN YHBQ"/>
    <property type="match status" value="1"/>
</dbReference>
<gene>
    <name evidence="3" type="ORF">A2722_01285</name>
</gene>
<evidence type="ECO:0000256" key="1">
    <source>
        <dbReference type="ARBA" id="ARBA00007435"/>
    </source>
</evidence>
<evidence type="ECO:0000313" key="3">
    <source>
        <dbReference type="EMBL" id="OGE89258.1"/>
    </source>
</evidence>
<proteinExistence type="inferred from homology"/>
<dbReference type="Pfam" id="PF01541">
    <property type="entry name" value="GIY-YIG"/>
    <property type="match status" value="1"/>
</dbReference>
<comment type="caution">
    <text evidence="3">The sequence shown here is derived from an EMBL/GenBank/DDBJ whole genome shotgun (WGS) entry which is preliminary data.</text>
</comment>
<dbReference type="PANTHER" id="PTHR34477:SF1">
    <property type="entry name" value="UPF0213 PROTEIN YHBQ"/>
    <property type="match status" value="1"/>
</dbReference>
<reference evidence="3 4" key="1">
    <citation type="journal article" date="2016" name="Nat. Commun.">
        <title>Thousands of microbial genomes shed light on interconnected biogeochemical processes in an aquifer system.</title>
        <authorList>
            <person name="Anantharaman K."/>
            <person name="Brown C.T."/>
            <person name="Hug L.A."/>
            <person name="Sharon I."/>
            <person name="Castelle C.J."/>
            <person name="Probst A.J."/>
            <person name="Thomas B.C."/>
            <person name="Singh A."/>
            <person name="Wilkins M.J."/>
            <person name="Karaoz U."/>
            <person name="Brodie E.L."/>
            <person name="Williams K.H."/>
            <person name="Hubbard S.S."/>
            <person name="Banfield J.F."/>
        </authorList>
    </citation>
    <scope>NUCLEOTIDE SEQUENCE [LARGE SCALE GENOMIC DNA]</scope>
</reference>
<dbReference type="CDD" id="cd10449">
    <property type="entry name" value="GIY-YIG_SLX1_like"/>
    <property type="match status" value="1"/>
</dbReference>
<dbReference type="SUPFAM" id="SSF82771">
    <property type="entry name" value="GIY-YIG endonuclease"/>
    <property type="match status" value="1"/>
</dbReference>
<dbReference type="InterPro" id="IPR050190">
    <property type="entry name" value="UPF0213_domain"/>
</dbReference>